<gene>
    <name evidence="2" type="ORF">NCTC6754_01070</name>
</gene>
<dbReference type="Proteomes" id="UP000269208">
    <property type="component" value="Chromosome"/>
</dbReference>
<dbReference type="Gene3D" id="6.20.50.90">
    <property type="match status" value="1"/>
</dbReference>
<reference evidence="2 3" key="1">
    <citation type="submission" date="2018-12" db="EMBL/GenBank/DDBJ databases">
        <authorList>
            <consortium name="Pathogen Informatics"/>
        </authorList>
    </citation>
    <scope>NUCLEOTIDE SEQUENCE [LARGE SCALE GENOMIC DNA]</scope>
    <source>
        <strain evidence="2 3">NCTC6754</strain>
    </source>
</reference>
<evidence type="ECO:0000313" key="3">
    <source>
        <dbReference type="Proteomes" id="UP000269208"/>
    </source>
</evidence>
<feature type="domain" description="Bacterial Ig-like" evidence="1">
    <location>
        <begin position="32"/>
        <end position="86"/>
    </location>
</feature>
<dbReference type="InterPro" id="IPR013783">
    <property type="entry name" value="Ig-like_fold"/>
</dbReference>
<dbReference type="Gene3D" id="2.60.40.10">
    <property type="entry name" value="Immunoglobulins"/>
    <property type="match status" value="1"/>
</dbReference>
<dbReference type="Pfam" id="PF19077">
    <property type="entry name" value="Big_13"/>
    <property type="match status" value="2"/>
</dbReference>
<organism evidence="2 3">
    <name type="scientific">Salmonella enterica I</name>
    <dbReference type="NCBI Taxonomy" id="59201"/>
    <lineage>
        <taxon>Bacteria</taxon>
        <taxon>Pseudomonadati</taxon>
        <taxon>Pseudomonadota</taxon>
        <taxon>Gammaproteobacteria</taxon>
        <taxon>Enterobacterales</taxon>
        <taxon>Enterobacteriaceae</taxon>
        <taxon>Salmonella</taxon>
    </lineage>
</organism>
<evidence type="ECO:0000313" key="2">
    <source>
        <dbReference type="EMBL" id="VEB51367.1"/>
    </source>
</evidence>
<dbReference type="InterPro" id="IPR044016">
    <property type="entry name" value="Big_13"/>
</dbReference>
<name>A0A3S4LRK0_SALET</name>
<protein>
    <submittedName>
        <fullName evidence="2">Inner membrane protein</fullName>
    </submittedName>
</protein>
<feature type="domain" description="Bacterial Ig-like" evidence="1">
    <location>
        <begin position="2"/>
        <end position="30"/>
    </location>
</feature>
<proteinExistence type="predicted"/>
<dbReference type="AlphaFoldDB" id="A0A3S4LRK0"/>
<accession>A0A3S4LRK0</accession>
<evidence type="ECO:0000259" key="1">
    <source>
        <dbReference type="Pfam" id="PF19077"/>
    </source>
</evidence>
<sequence>MTDGLHTLTVEATDKAGNKTTQTLDFTIDTRLSTPTITMDSRDDTGAIGDHITSVKRPGFTIGNIDSDAQSVILRITQGGNSQEVTLTPGWRTVALYARC</sequence>
<dbReference type="EMBL" id="LR134190">
    <property type="protein sequence ID" value="VEB51367.1"/>
    <property type="molecule type" value="Genomic_DNA"/>
</dbReference>